<keyword evidence="1" id="KW-1133">Transmembrane helix</keyword>
<accession>A0AA49GPX9</accession>
<sequence length="201" mass="22000">MQKTDYLQDISEIRSMMERSSRFISLSGLSGVMAGVYALVGAGVAQWCLSQYRTGYLGSYRDAVGYLALIASVVLLLAIGTGIWLTTRRARRQGLKVWDATVRRLVIHLLIPLVAGGIFCLVLVGQGYTGIVAPSMLMFYGLALINASKYTLTDVMYLGLAELGLGLLSAIVIGYGLLFWTIGFGVLHIVYGASMYYKYER</sequence>
<feature type="transmembrane region" description="Helical" evidence="1">
    <location>
        <begin position="179"/>
        <end position="197"/>
    </location>
</feature>
<evidence type="ECO:0000313" key="2">
    <source>
        <dbReference type="EMBL" id="WKN38357.1"/>
    </source>
</evidence>
<dbReference type="EMBL" id="CP120682">
    <property type="protein sequence ID" value="WKN38357.1"/>
    <property type="molecule type" value="Genomic_DNA"/>
</dbReference>
<keyword evidence="1" id="KW-0812">Transmembrane</keyword>
<feature type="transmembrane region" description="Helical" evidence="1">
    <location>
        <begin position="105"/>
        <end position="125"/>
    </location>
</feature>
<reference evidence="2" key="2">
    <citation type="journal article" date="2024" name="Antonie Van Leeuwenhoek">
        <title>Roseihalotalea indica gen. nov., sp. nov., a halophilic Bacteroidetes from mesopelagic Southwest Indian Ocean with higher carbohydrate metabolic potential.</title>
        <authorList>
            <person name="Chen B."/>
            <person name="Zhang M."/>
            <person name="Lin D."/>
            <person name="Ye J."/>
            <person name="Tang K."/>
        </authorList>
    </citation>
    <scope>NUCLEOTIDE SEQUENCE</scope>
    <source>
        <strain evidence="2">TK19036</strain>
    </source>
</reference>
<gene>
    <name evidence="2" type="ORF">K4G66_06545</name>
</gene>
<protein>
    <submittedName>
        <fullName evidence="2">Uncharacterized protein</fullName>
    </submittedName>
</protein>
<evidence type="ECO:0000256" key="1">
    <source>
        <dbReference type="SAM" id="Phobius"/>
    </source>
</evidence>
<feature type="transmembrane region" description="Helical" evidence="1">
    <location>
        <begin position="64"/>
        <end position="85"/>
    </location>
</feature>
<proteinExistence type="predicted"/>
<feature type="transmembrane region" description="Helical" evidence="1">
    <location>
        <begin position="23"/>
        <end position="44"/>
    </location>
</feature>
<keyword evidence="1" id="KW-0472">Membrane</keyword>
<reference evidence="2" key="1">
    <citation type="journal article" date="2023" name="Comput. Struct. Biotechnol. J.">
        <title>Discovery of a novel marine Bacteroidetes with a rich repertoire of carbohydrate-active enzymes.</title>
        <authorList>
            <person name="Chen B."/>
            <person name="Liu G."/>
            <person name="Chen Q."/>
            <person name="Wang H."/>
            <person name="Liu L."/>
            <person name="Tang K."/>
        </authorList>
    </citation>
    <scope>NUCLEOTIDE SEQUENCE</scope>
    <source>
        <strain evidence="2">TK19036</strain>
    </source>
</reference>
<organism evidence="2">
    <name type="scientific">Roseihalotalea indica</name>
    <dbReference type="NCBI Taxonomy" id="2867963"/>
    <lineage>
        <taxon>Bacteria</taxon>
        <taxon>Pseudomonadati</taxon>
        <taxon>Bacteroidota</taxon>
        <taxon>Cytophagia</taxon>
        <taxon>Cytophagales</taxon>
        <taxon>Catalimonadaceae</taxon>
        <taxon>Roseihalotalea</taxon>
    </lineage>
</organism>
<dbReference type="AlphaFoldDB" id="A0AA49GPX9"/>
<name>A0AA49GPX9_9BACT</name>